<keyword evidence="2" id="KW-0479">Metal-binding</keyword>
<proteinExistence type="inferred from homology"/>
<dbReference type="OrthoDB" id="2592744at2759"/>
<accession>A0A9P4RD24</accession>
<dbReference type="InterPro" id="IPR002678">
    <property type="entry name" value="DUF34/NIF3"/>
</dbReference>
<dbReference type="EMBL" id="ML996097">
    <property type="protein sequence ID" value="KAF2741398.1"/>
    <property type="molecule type" value="Genomic_DNA"/>
</dbReference>
<feature type="binding site" evidence="2">
    <location>
        <position position="255"/>
    </location>
    <ligand>
        <name>a divalent metal cation</name>
        <dbReference type="ChEBI" id="CHEBI:60240"/>
        <label>1</label>
    </ligand>
</feature>
<dbReference type="AlphaFoldDB" id="A0A9P4RD24"/>
<reference evidence="4" key="1">
    <citation type="journal article" date="2020" name="Stud. Mycol.">
        <title>101 Dothideomycetes genomes: a test case for predicting lifestyles and emergence of pathogens.</title>
        <authorList>
            <person name="Haridas S."/>
            <person name="Albert R."/>
            <person name="Binder M."/>
            <person name="Bloem J."/>
            <person name="Labutti K."/>
            <person name="Salamov A."/>
            <person name="Andreopoulos B."/>
            <person name="Baker S."/>
            <person name="Barry K."/>
            <person name="Bills G."/>
            <person name="Bluhm B."/>
            <person name="Cannon C."/>
            <person name="Castanera R."/>
            <person name="Culley D."/>
            <person name="Daum C."/>
            <person name="Ezra D."/>
            <person name="Gonzalez J."/>
            <person name="Henrissat B."/>
            <person name="Kuo A."/>
            <person name="Liang C."/>
            <person name="Lipzen A."/>
            <person name="Lutzoni F."/>
            <person name="Magnuson J."/>
            <person name="Mondo S."/>
            <person name="Nolan M."/>
            <person name="Ohm R."/>
            <person name="Pangilinan J."/>
            <person name="Park H.-J."/>
            <person name="Ramirez L."/>
            <person name="Alfaro M."/>
            <person name="Sun H."/>
            <person name="Tritt A."/>
            <person name="Yoshinaga Y."/>
            <person name="Zwiers L.-H."/>
            <person name="Turgeon B."/>
            <person name="Goodwin S."/>
            <person name="Spatafora J."/>
            <person name="Crous P."/>
            <person name="Grigoriev I."/>
        </authorList>
    </citation>
    <scope>NUCLEOTIDE SEQUENCE</scope>
    <source>
        <strain evidence="4">CBS 125425</strain>
    </source>
</reference>
<feature type="compositionally biased region" description="Polar residues" evidence="3">
    <location>
        <begin position="65"/>
        <end position="78"/>
    </location>
</feature>
<dbReference type="Proteomes" id="UP000799444">
    <property type="component" value="Unassembled WGS sequence"/>
</dbReference>
<evidence type="ECO:0000256" key="1">
    <source>
        <dbReference type="ARBA" id="ARBA00006964"/>
    </source>
</evidence>
<feature type="binding site" evidence="2">
    <location>
        <position position="117"/>
    </location>
    <ligand>
        <name>a divalent metal cation</name>
        <dbReference type="ChEBI" id="CHEBI:60240"/>
        <label>1</label>
    </ligand>
</feature>
<evidence type="ECO:0000256" key="2">
    <source>
        <dbReference type="PIRSR" id="PIRSR602678-1"/>
    </source>
</evidence>
<dbReference type="InterPro" id="IPR036069">
    <property type="entry name" value="DUF34/NIF3_sf"/>
</dbReference>
<name>A0A9P4RD24_9PLEO</name>
<evidence type="ECO:0000313" key="5">
    <source>
        <dbReference type="Proteomes" id="UP000799444"/>
    </source>
</evidence>
<gene>
    <name evidence="4" type="ORF">EJ04DRAFT_530439</name>
</gene>
<protein>
    <submittedName>
        <fullName evidence="4">Uncharacterized protein</fullName>
    </submittedName>
</protein>
<sequence length="288" mass="32036">MQVKPTHTSFARFVSSLLPPKPNDVPLYYHTPRHPNYNPDVAVIDKIVLGVVPTAAVYDDIGYPQMQNGTAQTPNNNLEQRRRRPPRTACFLHRPFTLDRRRVRKGTLVLSSHTSFDENLTVGWNPALAARLGMNIADSLCVQGYKGDPDRKIGIISRMDSFRALLLGQIKQEFGRVEHIHEGGSEDIAVVAIMNAFHAEEVYRVMDVARQQEWISPETGGRDLLYLTGQMRGAGMAAAKELGITVVCVGHLAAEEWGLRYMADCLRAAFPDVLVREALEDEVSTAAT</sequence>
<comment type="caution">
    <text evidence="4">The sequence shown here is derived from an EMBL/GenBank/DDBJ whole genome shotgun (WGS) entry which is preliminary data.</text>
</comment>
<keyword evidence="5" id="KW-1185">Reference proteome</keyword>
<dbReference type="SUPFAM" id="SSF102705">
    <property type="entry name" value="NIF3 (NGG1p interacting factor 3)-like"/>
    <property type="match status" value="1"/>
</dbReference>
<evidence type="ECO:0000256" key="3">
    <source>
        <dbReference type="SAM" id="MobiDB-lite"/>
    </source>
</evidence>
<dbReference type="Gene3D" id="3.40.1390.30">
    <property type="entry name" value="NIF3 (NGG1p interacting factor 3)-like"/>
    <property type="match status" value="1"/>
</dbReference>
<comment type="similarity">
    <text evidence="1">Belongs to the GTP cyclohydrolase I type 2/NIF3 family.</text>
</comment>
<feature type="region of interest" description="Disordered" evidence="3">
    <location>
        <begin position="65"/>
        <end position="85"/>
    </location>
</feature>
<feature type="binding site" evidence="2">
    <location>
        <position position="251"/>
    </location>
    <ligand>
        <name>a divalent metal cation</name>
        <dbReference type="ChEBI" id="CHEBI:60240"/>
        <label>1</label>
    </ligand>
</feature>
<evidence type="ECO:0000313" key="4">
    <source>
        <dbReference type="EMBL" id="KAF2741398.1"/>
    </source>
</evidence>
<organism evidence="4 5">
    <name type="scientific">Polyplosphaeria fusca</name>
    <dbReference type="NCBI Taxonomy" id="682080"/>
    <lineage>
        <taxon>Eukaryota</taxon>
        <taxon>Fungi</taxon>
        <taxon>Dikarya</taxon>
        <taxon>Ascomycota</taxon>
        <taxon>Pezizomycotina</taxon>
        <taxon>Dothideomycetes</taxon>
        <taxon>Pleosporomycetidae</taxon>
        <taxon>Pleosporales</taxon>
        <taxon>Tetraplosphaeriaceae</taxon>
        <taxon>Polyplosphaeria</taxon>
    </lineage>
</organism>
<dbReference type="Pfam" id="PF01784">
    <property type="entry name" value="DUF34_NIF3"/>
    <property type="match status" value="1"/>
</dbReference>